<dbReference type="InterPro" id="IPR050484">
    <property type="entry name" value="Transf_Hexapept/Carb_Anhydrase"/>
</dbReference>
<reference evidence="1" key="1">
    <citation type="submission" date="2017-02" db="EMBL/GenBank/DDBJ databases">
        <authorList>
            <person name="Regsiter A."/>
            <person name="William W."/>
        </authorList>
    </citation>
    <scope>NUCLEOTIDE SEQUENCE</scope>
    <source>
        <strain evidence="1">Bib</strain>
    </source>
</reference>
<evidence type="ECO:0000313" key="1">
    <source>
        <dbReference type="EMBL" id="SLM15151.1"/>
    </source>
</evidence>
<dbReference type="PANTHER" id="PTHR13061:SF29">
    <property type="entry name" value="GAMMA CARBONIC ANHYDRASE-LIKE 1, MITOCHONDRIAL-RELATED"/>
    <property type="match status" value="1"/>
</dbReference>
<dbReference type="CDD" id="cd04645">
    <property type="entry name" value="LbH_gamma_CA_like"/>
    <property type="match status" value="1"/>
</dbReference>
<protein>
    <recommendedName>
        <fullName evidence="2">Gamma carbonic anhydrase family protein</fullName>
    </recommendedName>
</protein>
<dbReference type="InterPro" id="IPR001451">
    <property type="entry name" value="Hexapep"/>
</dbReference>
<gene>
    <name evidence="1" type="ORF">SPIROBIBN47_40004</name>
</gene>
<dbReference type="PANTHER" id="PTHR13061">
    <property type="entry name" value="DYNACTIN SUBUNIT P25"/>
    <property type="match status" value="1"/>
</dbReference>
<evidence type="ECO:0008006" key="2">
    <source>
        <dbReference type="Google" id="ProtNLM"/>
    </source>
</evidence>
<sequence length="177" mass="18581">MSKEYLANIHKTPNTEKAAYISPHAVIRGAVTLGQDVSVWHGAVLRGDMAPIEVGARSNIQDGAVLHVAENMPCIVGEEVTIGHGAIVHACTVGNRCLVGMGAIVLNGTVVGDECIIGAGTVIPGGKNIPPRSMVLGNPGKVTRAITDEEAIHLREQAYTYIALARETAIEERKGSL</sequence>
<organism evidence="1">
    <name type="scientific">uncultured spirochete</name>
    <dbReference type="NCBI Taxonomy" id="156406"/>
    <lineage>
        <taxon>Bacteria</taxon>
        <taxon>Pseudomonadati</taxon>
        <taxon>Spirochaetota</taxon>
        <taxon>Spirochaetia</taxon>
        <taxon>Spirochaetales</taxon>
        <taxon>environmental samples</taxon>
    </lineage>
</organism>
<proteinExistence type="predicted"/>
<dbReference type="Gene3D" id="2.160.10.10">
    <property type="entry name" value="Hexapeptide repeat proteins"/>
    <property type="match status" value="1"/>
</dbReference>
<dbReference type="EMBL" id="FWDM01000034">
    <property type="protein sequence ID" value="SLM15151.1"/>
    <property type="molecule type" value="Genomic_DNA"/>
</dbReference>
<dbReference type="InterPro" id="IPR047324">
    <property type="entry name" value="LbH_gamma_CA-like"/>
</dbReference>
<dbReference type="SUPFAM" id="SSF51161">
    <property type="entry name" value="Trimeric LpxA-like enzymes"/>
    <property type="match status" value="1"/>
</dbReference>
<dbReference type="InterPro" id="IPR011004">
    <property type="entry name" value="Trimer_LpxA-like_sf"/>
</dbReference>
<dbReference type="Pfam" id="PF00132">
    <property type="entry name" value="Hexapep"/>
    <property type="match status" value="1"/>
</dbReference>
<name>A0A3P3XL14_9SPIR</name>
<accession>A0A3P3XL14</accession>
<dbReference type="AlphaFoldDB" id="A0A3P3XL14"/>